<dbReference type="Proteomes" id="UP001207228">
    <property type="component" value="Unassembled WGS sequence"/>
</dbReference>
<evidence type="ECO:0000313" key="3">
    <source>
        <dbReference type="Proteomes" id="UP001207228"/>
    </source>
</evidence>
<dbReference type="EMBL" id="JAPFQO010000011">
    <property type="protein sequence ID" value="MCX2741447.1"/>
    <property type="molecule type" value="Genomic_DNA"/>
</dbReference>
<name>A0ABT3RIJ4_9BACT</name>
<proteinExistence type="predicted"/>
<evidence type="ECO:0000259" key="1">
    <source>
        <dbReference type="Pfam" id="PF14280"/>
    </source>
</evidence>
<evidence type="ECO:0000313" key="2">
    <source>
        <dbReference type="EMBL" id="MCX2741447.1"/>
    </source>
</evidence>
<accession>A0ABT3RIJ4</accession>
<dbReference type="RefSeq" id="WP_266053656.1">
    <property type="nucleotide sequence ID" value="NZ_JAPFQO010000011.1"/>
</dbReference>
<reference evidence="2 3" key="1">
    <citation type="submission" date="2022-11" db="EMBL/GenBank/DDBJ databases">
        <title>The characterization of three novel Bacteroidetes species and genomic analysis of their roles in tidal elemental geochemical cycles.</title>
        <authorList>
            <person name="Ma K.-J."/>
        </authorList>
    </citation>
    <scope>NUCLEOTIDE SEQUENCE [LARGE SCALE GENOMIC DNA]</scope>
    <source>
        <strain evidence="2 3">M82</strain>
    </source>
</reference>
<sequence>MHFIKYDKGALGEALVGNLLSIIFNGEVQKLTLRGEGTAAMDLDLSYPTPFGTQTTRKLAFQVKTGKSYARWHKTRSEWVMQNIKDTHIKKWQNMNLPALLVWVNPLNKPEVYWKFIKADTPSTYLRLSKNHKLRPEAIFEIDRLSFLAYKQRKKMPIINLKKVSLVSDARKHAKKKLKKIKGVHKTDFVNVEISNYVLKHLTRASKNKTHIKDSLTLLPHVPTFLKHIPHYIETTESTDDKKQAPNEHFEVIKRKVSFVYKNVDFDDMRSAVVTVRFKETIIYPKDWETNWLLNKQIQHSLILESIYRKS</sequence>
<dbReference type="Pfam" id="PF14280">
    <property type="entry name" value="DUF4365"/>
    <property type="match status" value="1"/>
</dbReference>
<gene>
    <name evidence="2" type="ORF">OO017_15920</name>
</gene>
<comment type="caution">
    <text evidence="2">The sequence shown here is derived from an EMBL/GenBank/DDBJ whole genome shotgun (WGS) entry which is preliminary data.</text>
</comment>
<organism evidence="2 3">
    <name type="scientific">Pontibacter anaerobius</name>
    <dbReference type="NCBI Taxonomy" id="2993940"/>
    <lineage>
        <taxon>Bacteria</taxon>
        <taxon>Pseudomonadati</taxon>
        <taxon>Bacteroidota</taxon>
        <taxon>Cytophagia</taxon>
        <taxon>Cytophagales</taxon>
        <taxon>Hymenobacteraceae</taxon>
        <taxon>Pontibacter</taxon>
    </lineage>
</organism>
<protein>
    <submittedName>
        <fullName evidence="2">DUF4365 domain-containing protein</fullName>
    </submittedName>
</protein>
<keyword evidence="3" id="KW-1185">Reference proteome</keyword>
<feature type="domain" description="DUF4365" evidence="1">
    <location>
        <begin position="52"/>
        <end position="139"/>
    </location>
</feature>
<dbReference type="InterPro" id="IPR025375">
    <property type="entry name" value="DUF4365"/>
</dbReference>